<dbReference type="SUPFAM" id="SSF48452">
    <property type="entry name" value="TPR-like"/>
    <property type="match status" value="2"/>
</dbReference>
<evidence type="ECO:0008006" key="5">
    <source>
        <dbReference type="Google" id="ProtNLM"/>
    </source>
</evidence>
<dbReference type="SMART" id="SM00028">
    <property type="entry name" value="TPR"/>
    <property type="match status" value="5"/>
</dbReference>
<accession>A0A1I1Y8C4</accession>
<dbReference type="EMBL" id="FNVB01000003">
    <property type="protein sequence ID" value="SEG41008.1"/>
    <property type="molecule type" value="Genomic_DNA"/>
</dbReference>
<evidence type="ECO:0000313" key="2">
    <source>
        <dbReference type="EMBL" id="SFE15826.1"/>
    </source>
</evidence>
<dbReference type="InterPro" id="IPR019734">
    <property type="entry name" value="TPR_rpt"/>
</dbReference>
<reference evidence="3 4" key="2">
    <citation type="submission" date="2016-10" db="EMBL/GenBank/DDBJ databases">
        <authorList>
            <person name="Varghese N."/>
            <person name="Submissions S."/>
        </authorList>
    </citation>
    <scope>NUCLEOTIDE SEQUENCE [LARGE SCALE GENOMIC DNA]</scope>
    <source>
        <strain evidence="4">ATCC 20501</strain>
        <strain evidence="2 3">CGMCC 4.3529</strain>
    </source>
</reference>
<dbReference type="AlphaFoldDB" id="A0A1H5ZWX7"/>
<organism evidence="1 4">
    <name type="scientific">Saccharopolyspora kobensis</name>
    <dbReference type="NCBI Taxonomy" id="146035"/>
    <lineage>
        <taxon>Bacteria</taxon>
        <taxon>Bacillati</taxon>
        <taxon>Actinomycetota</taxon>
        <taxon>Actinomycetes</taxon>
        <taxon>Pseudonocardiales</taxon>
        <taxon>Pseudonocardiaceae</taxon>
        <taxon>Saccharopolyspora</taxon>
    </lineage>
</organism>
<dbReference type="EMBL" id="FOME01000009">
    <property type="protein sequence ID" value="SFE15826.1"/>
    <property type="molecule type" value="Genomic_DNA"/>
</dbReference>
<evidence type="ECO:0000313" key="4">
    <source>
        <dbReference type="Proteomes" id="UP000236729"/>
    </source>
</evidence>
<name>A0A1H5ZWX7_9PSEU</name>
<dbReference type="InterPro" id="IPR011990">
    <property type="entry name" value="TPR-like_helical_dom_sf"/>
</dbReference>
<dbReference type="SMR" id="A0A1H5ZWX7"/>
<evidence type="ECO:0000313" key="1">
    <source>
        <dbReference type="EMBL" id="SEG41008.1"/>
    </source>
</evidence>
<dbReference type="Proteomes" id="UP000199690">
    <property type="component" value="Unassembled WGS sequence"/>
</dbReference>
<gene>
    <name evidence="1" type="ORF">SAMN02982929_02042</name>
    <name evidence="2" type="ORF">SAMN05216506_109103</name>
</gene>
<dbReference type="Proteomes" id="UP000236729">
    <property type="component" value="Unassembled WGS sequence"/>
</dbReference>
<keyword evidence="3" id="KW-1185">Reference proteome</keyword>
<sequence>MSGPVLQGPLPTGERWKSVRDNNNEGAQLLRAGQIARSAELFEQAIALTRVADVDAEGLDLRCRALSNLAAARELSGDLGGAITEIEEAISTGQRVLAEIGDLRGTRSAVLSGHLARAQTLILLGRLDEALESADRATALLSGADGDLLRFTLHNVRCGIFLEAGRLPEADQEGERALEVALASHPELSASVYPNLAGIAQLTDDDATAQDYLALAEQINRLAGDATSRQHAVENLARASLQAGRLEEARRGFGTAEALAVEAGLPIRAAASRCGIAAVRLHSGQPDEAAEALRDAITRFPAEGAHLERLQAWGVLGDAESARMDFAAAEDAYTNAREHALTAQDRCRIDVRRAEMHAEWASAAPADRAALLARALDLAVAAHLATEALRETFPPGPARERWVGSVAAPARGLAFRLAALLGDTRLLLALTENASAAVAFHAPTTTAVSPWVAEFEPPAPTGSEIELPAAASGLLTGSTQLPVRFQPPPRVLSCPGAEVLLAEWFERAEQRYGIRVRSEEVVAGW</sequence>
<dbReference type="RefSeq" id="WP_177247688.1">
    <property type="nucleotide sequence ID" value="NZ_FNVB01000003.1"/>
</dbReference>
<accession>A0A1H5ZWX7</accession>
<protein>
    <recommendedName>
        <fullName evidence="5">Tetratricopeptide repeat protein</fullName>
    </recommendedName>
</protein>
<evidence type="ECO:0000313" key="3">
    <source>
        <dbReference type="Proteomes" id="UP000199690"/>
    </source>
</evidence>
<dbReference type="Gene3D" id="1.25.40.10">
    <property type="entry name" value="Tetratricopeptide repeat domain"/>
    <property type="match status" value="2"/>
</dbReference>
<reference evidence="1" key="1">
    <citation type="submission" date="2016-10" db="EMBL/GenBank/DDBJ databases">
        <authorList>
            <person name="de Groot N.N."/>
        </authorList>
    </citation>
    <scope>NUCLEOTIDE SEQUENCE [LARGE SCALE GENOMIC DNA]</scope>
    <source>
        <strain evidence="1">ATCC 20501</strain>
    </source>
</reference>
<proteinExistence type="predicted"/>